<protein>
    <submittedName>
        <fullName evidence="1">Uncharacterized protein</fullName>
    </submittedName>
</protein>
<reference evidence="2" key="1">
    <citation type="journal article" date="2024" name="Commun. Biol.">
        <title>Bacillamide D produced by Bacillus cereus from the mouse intestinal bacterial collection (miBC) is a potent cytotoxin in vitro.</title>
        <authorList>
            <person name="Hohmann M."/>
            <person name="Brunner V."/>
            <person name="Johannes W."/>
            <person name="Schum D."/>
            <person name="Carroll L.M."/>
            <person name="Liu T."/>
            <person name="Sasaki D."/>
            <person name="Bosch J."/>
            <person name="Clavel T."/>
            <person name="Sieber S.A."/>
            <person name="Zeller G."/>
            <person name="Tschurtschenthaler M."/>
            <person name="Janssen K.P."/>
            <person name="Gulder T.A.M."/>
        </authorList>
    </citation>
    <scope>NUCLEOTIDE SEQUENCE [LARGE SCALE GENOMIC DNA]</scope>
    <source>
        <strain evidence="2">LK_304 Iso 8</strain>
    </source>
</reference>
<sequence length="131" mass="14811">MVNPFKIILVSLAIVIIFANQSIANIYVCDQDPCTTWKPITDAQRAMESFDELKTRVDVALINSSNDRIKKGVSDANLNLYLKSNLWHKGGSAPKSYEHLTAYVYEDNVHVETCHIHSYKTKLFGPYVTTC</sequence>
<dbReference type="RefSeq" id="WP_023298673.1">
    <property type="nucleotide sequence ID" value="NZ_JBBNPZ010000015.1"/>
</dbReference>
<evidence type="ECO:0000313" key="2">
    <source>
        <dbReference type="Proteomes" id="UP001467192"/>
    </source>
</evidence>
<dbReference type="Proteomes" id="UP001467192">
    <property type="component" value="Unassembled WGS sequence"/>
</dbReference>
<comment type="caution">
    <text evidence="1">The sequence shown here is derived from an EMBL/GenBank/DDBJ whole genome shotgun (WGS) entry which is preliminary data.</text>
</comment>
<keyword evidence="2" id="KW-1185">Reference proteome</keyword>
<dbReference type="EMBL" id="JBEBZA010000015">
    <property type="protein sequence ID" value="MES0427572.1"/>
    <property type="molecule type" value="Genomic_DNA"/>
</dbReference>
<organism evidence="1 2">
    <name type="scientific">Enterobacter intestinihominis</name>
    <dbReference type="NCBI Taxonomy" id="3133180"/>
    <lineage>
        <taxon>Bacteria</taxon>
        <taxon>Pseudomonadati</taxon>
        <taxon>Pseudomonadota</taxon>
        <taxon>Gammaproteobacteria</taxon>
        <taxon>Enterobacterales</taxon>
        <taxon>Enterobacteriaceae</taxon>
        <taxon>Enterobacter</taxon>
    </lineage>
</organism>
<gene>
    <name evidence="1" type="ORF">ABMC12_14965</name>
</gene>
<accession>A0ABV1ZIX8</accession>
<name>A0ABV1ZIX8_9ENTR</name>
<proteinExistence type="predicted"/>
<evidence type="ECO:0000313" key="1">
    <source>
        <dbReference type="EMBL" id="MES0427572.1"/>
    </source>
</evidence>